<dbReference type="InterPro" id="IPR029068">
    <property type="entry name" value="Glyas_Bleomycin-R_OHBP_Dase"/>
</dbReference>
<dbReference type="EMBL" id="CADCWP010000163">
    <property type="protein sequence ID" value="CAA9574360.1"/>
    <property type="molecule type" value="Genomic_DNA"/>
</dbReference>
<evidence type="ECO:0000313" key="2">
    <source>
        <dbReference type="EMBL" id="CAA9574360.1"/>
    </source>
</evidence>
<protein>
    <recommendedName>
        <fullName evidence="1">VOC domain-containing protein</fullName>
    </recommendedName>
</protein>
<dbReference type="SUPFAM" id="SSF54593">
    <property type="entry name" value="Glyoxalase/Bleomycin resistance protein/Dihydroxybiphenyl dioxygenase"/>
    <property type="match status" value="1"/>
</dbReference>
<reference evidence="2" key="1">
    <citation type="submission" date="2020-02" db="EMBL/GenBank/DDBJ databases">
        <authorList>
            <person name="Meier V. D."/>
        </authorList>
    </citation>
    <scope>NUCLEOTIDE SEQUENCE</scope>
    <source>
        <strain evidence="2">AVDCRST_MAG86</strain>
    </source>
</reference>
<dbReference type="PROSITE" id="PS51819">
    <property type="entry name" value="VOC"/>
    <property type="match status" value="1"/>
</dbReference>
<gene>
    <name evidence="2" type="ORF">AVDCRST_MAG86-2012</name>
</gene>
<dbReference type="AlphaFoldDB" id="A0A6J4VBP9"/>
<dbReference type="InterPro" id="IPR004360">
    <property type="entry name" value="Glyas_Fos-R_dOase_dom"/>
</dbReference>
<dbReference type="Pfam" id="PF00903">
    <property type="entry name" value="Glyoxalase"/>
    <property type="match status" value="1"/>
</dbReference>
<name>A0A6J4VBP9_9DEIN</name>
<feature type="domain" description="VOC" evidence="1">
    <location>
        <begin position="10"/>
        <end position="130"/>
    </location>
</feature>
<dbReference type="PANTHER" id="PTHR36437:SF2">
    <property type="entry name" value="GLYOXALASE_BLEOMYCIN RESISTANCE PROTEIN_DIOXYGENASE"/>
    <property type="match status" value="1"/>
</dbReference>
<dbReference type="InterPro" id="IPR037523">
    <property type="entry name" value="VOC_core"/>
</dbReference>
<organism evidence="2">
    <name type="scientific">uncultured Truepera sp</name>
    <dbReference type="NCBI Taxonomy" id="543023"/>
    <lineage>
        <taxon>Bacteria</taxon>
        <taxon>Thermotogati</taxon>
        <taxon>Deinococcota</taxon>
        <taxon>Deinococci</taxon>
        <taxon>Trueperales</taxon>
        <taxon>Trueperaceae</taxon>
        <taxon>Truepera</taxon>
        <taxon>environmental samples</taxon>
    </lineage>
</organism>
<accession>A0A6J4VBP9</accession>
<dbReference type="PANTHER" id="PTHR36437">
    <property type="entry name" value="GLYOXALASE/BLEOMYCIN RESISTANCE PROTEIN/DIOXYGENASE"/>
    <property type="match status" value="1"/>
</dbReference>
<sequence>MSTTGKGITKLYSADIFVSDLDRAIDFYVNKLGFEKRTDAPFDEEGHRWVEVVPQGSDTALILTHGYGGWTPEKVGGGSGLMFSVDDMASTVATLKARGVTFSGEPDSTPYGIFAHAADPDGNAFTLHQELHE</sequence>
<evidence type="ECO:0000259" key="1">
    <source>
        <dbReference type="PROSITE" id="PS51819"/>
    </source>
</evidence>
<proteinExistence type="predicted"/>
<dbReference type="Gene3D" id="3.10.180.10">
    <property type="entry name" value="2,3-Dihydroxybiphenyl 1,2-Dioxygenase, domain 1"/>
    <property type="match status" value="1"/>
</dbReference>